<dbReference type="InterPro" id="IPR035437">
    <property type="entry name" value="SNase_OB-fold_sf"/>
</dbReference>
<dbReference type="EMBL" id="AUWU02000007">
    <property type="protein sequence ID" value="KAH0571144.1"/>
    <property type="molecule type" value="Genomic_DNA"/>
</dbReference>
<dbReference type="SUPFAM" id="SSF63748">
    <property type="entry name" value="Tudor/PWWP/MBT"/>
    <property type="match status" value="1"/>
</dbReference>
<proteinExistence type="predicted"/>
<keyword evidence="2" id="KW-0255">Endonuclease</keyword>
<dbReference type="EMBL" id="KI546139">
    <property type="protein sequence ID" value="EST43266.1"/>
    <property type="molecule type" value="Genomic_DNA"/>
</dbReference>
<reference evidence="5 6" key="1">
    <citation type="journal article" date="2014" name="PLoS Genet.">
        <title>The Genome of Spironucleus salmonicida Highlights a Fish Pathogen Adapted to Fluctuating Environments.</title>
        <authorList>
            <person name="Xu F."/>
            <person name="Jerlstrom-Hultqvist J."/>
            <person name="Einarsson E."/>
            <person name="Astvaldsson A."/>
            <person name="Svard S.G."/>
            <person name="Andersson J.O."/>
        </authorList>
    </citation>
    <scope>NUCLEOTIDE SEQUENCE</scope>
    <source>
        <strain evidence="6">ATCC 50377</strain>
    </source>
</reference>
<keyword evidence="7" id="KW-1185">Reference proteome</keyword>
<dbReference type="GO" id="GO:0016787">
    <property type="term" value="F:hydrolase activity"/>
    <property type="evidence" value="ECO:0007669"/>
    <property type="project" value="UniProtKB-KW"/>
</dbReference>
<feature type="domain" description="TNase-like" evidence="4">
    <location>
        <begin position="232"/>
        <end position="354"/>
    </location>
</feature>
<keyword evidence="1" id="KW-0540">Nuclease</keyword>
<dbReference type="GO" id="GO:0004519">
    <property type="term" value="F:endonuclease activity"/>
    <property type="evidence" value="ECO:0007669"/>
    <property type="project" value="UniProtKB-KW"/>
</dbReference>
<protein>
    <recommendedName>
        <fullName evidence="4">TNase-like domain-containing protein</fullName>
    </recommendedName>
</protein>
<dbReference type="InterPro" id="IPR002999">
    <property type="entry name" value="Tudor"/>
</dbReference>
<dbReference type="AlphaFoldDB" id="V6LHU4"/>
<evidence type="ECO:0000259" key="4">
    <source>
        <dbReference type="SMART" id="SM00318"/>
    </source>
</evidence>
<dbReference type="PANTHER" id="PTHR12302">
    <property type="entry name" value="EBNA2 BINDING PROTEIN P100"/>
    <property type="match status" value="1"/>
</dbReference>
<evidence type="ECO:0000256" key="2">
    <source>
        <dbReference type="ARBA" id="ARBA00022759"/>
    </source>
</evidence>
<organism evidence="5">
    <name type="scientific">Spironucleus salmonicida</name>
    <dbReference type="NCBI Taxonomy" id="348837"/>
    <lineage>
        <taxon>Eukaryota</taxon>
        <taxon>Metamonada</taxon>
        <taxon>Diplomonadida</taxon>
        <taxon>Hexamitidae</taxon>
        <taxon>Hexamitinae</taxon>
        <taxon>Spironucleus</taxon>
    </lineage>
</organism>
<dbReference type="Gene3D" id="2.30.30.140">
    <property type="match status" value="1"/>
</dbReference>
<dbReference type="Pfam" id="PF00565">
    <property type="entry name" value="SNase"/>
    <property type="match status" value="1"/>
</dbReference>
<dbReference type="Proteomes" id="UP000018208">
    <property type="component" value="Unassembled WGS sequence"/>
</dbReference>
<keyword evidence="3" id="KW-0378">Hydrolase</keyword>
<dbReference type="VEuPathDB" id="GiardiaDB:SS50377_27444"/>
<reference evidence="6" key="2">
    <citation type="submission" date="2020-12" db="EMBL/GenBank/DDBJ databases">
        <title>New Spironucleus salmonicida genome in near-complete chromosomes.</title>
        <authorList>
            <person name="Xu F."/>
            <person name="Kurt Z."/>
            <person name="Jimenez-Gonzalez A."/>
            <person name="Astvaldsson A."/>
            <person name="Andersson J.O."/>
            <person name="Svard S.G."/>
        </authorList>
    </citation>
    <scope>NUCLEOTIDE SEQUENCE</scope>
    <source>
        <strain evidence="6">ATCC 50377</strain>
    </source>
</reference>
<dbReference type="SUPFAM" id="SSF50199">
    <property type="entry name" value="Staphylococcal nuclease"/>
    <property type="match status" value="3"/>
</dbReference>
<evidence type="ECO:0000313" key="7">
    <source>
        <dbReference type="Proteomes" id="UP000018208"/>
    </source>
</evidence>
<evidence type="ECO:0000256" key="1">
    <source>
        <dbReference type="ARBA" id="ARBA00022722"/>
    </source>
</evidence>
<dbReference type="Gene3D" id="2.40.50.90">
    <property type="match status" value="4"/>
</dbReference>
<evidence type="ECO:0000256" key="3">
    <source>
        <dbReference type="ARBA" id="ARBA00022801"/>
    </source>
</evidence>
<dbReference type="SMART" id="SM00318">
    <property type="entry name" value="SNc"/>
    <property type="match status" value="1"/>
</dbReference>
<evidence type="ECO:0000313" key="5">
    <source>
        <dbReference type="EMBL" id="EST43266.1"/>
    </source>
</evidence>
<dbReference type="OrthoDB" id="10023235at2759"/>
<evidence type="ECO:0000313" key="6">
    <source>
        <dbReference type="EMBL" id="KAH0571144.1"/>
    </source>
</evidence>
<gene>
    <name evidence="5" type="ORF">SS50377_16930</name>
    <name evidence="6" type="ORF">SS50377_27444</name>
</gene>
<sequence length="712" mass="80702">MNPFISTITQVLNGNTILLQNGIQVILSGVQADNQIAAKEFLRKNTIGNQVSVTPIKQLSEKKIIATVILKNFDISVQLAKKGLGSPFGSGSQADAVKQAYIEKEQILYSVEDYTKNQSSSLQSFIKQNQQISGYIDYVISPEKVIFVTFIASKQIKFLAKPQDIISLNEQSISDINLFIQKQATLVPNFIENNIVTSLITYQGANNTSINLSDALVSKKNYSYVLKKEKGALIQGCHVISVFSSDQITVKINNQEEKFYFSSIYAPRVTKESVEDYAIESREFVRMQLFNKIVDIIIDYEKNDKKFVSVYINKKNFNIQYIQTGLVQLMKHSKSDLNRANNYEELLKIEPNKPEAPIKIKITDFQDQKIDEIKTKVAKFSGQKTKFQATVEQIISGSKYKCLLQLNQSTFYNIIINLAQVYVPQVKKFEKYSEEAQDFARDSLLYQKVTIIFSPNIEKHTNSVFSFIYLENILFNAQVVAKGLGKAQHDSIQEIQCAESEAKSKFLKLYEKQIENQRVSNGKIICKIIEFSDNCEVIMKKVDEKLPEIKAYERIAPKLHDFVAVLENGKFLRANILSVSPLLILQIDTGNKSIIGLDQVYKLEKQYFDEQKQVFGIQLACIIIHNNEIQAVKQLFQEQICGENLVVFVTNEGAFVMAPEVSKLNAQDSISGFLLEKGLAKIDENCSENDLLIDLGRIEGEAIQANRGLWKK</sequence>
<name>V6LHU4_9EUKA</name>
<dbReference type="PANTHER" id="PTHR12302:SF3">
    <property type="entry name" value="SERINE_THREONINE-PROTEIN KINASE 31"/>
    <property type="match status" value="1"/>
</dbReference>
<accession>V6LHU4</accession>
<dbReference type="Pfam" id="PF00567">
    <property type="entry name" value="TUDOR"/>
    <property type="match status" value="1"/>
</dbReference>
<dbReference type="InterPro" id="IPR016071">
    <property type="entry name" value="Staphylococal_nuclease_OB-fold"/>
</dbReference>